<gene>
    <name evidence="1" type="ORF">SAMN05216213_105259</name>
</gene>
<dbReference type="Pfam" id="PF06293">
    <property type="entry name" value="Kdo"/>
    <property type="match status" value="1"/>
</dbReference>
<dbReference type="GO" id="GO:0016301">
    <property type="term" value="F:kinase activity"/>
    <property type="evidence" value="ECO:0007669"/>
    <property type="project" value="UniProtKB-KW"/>
</dbReference>
<dbReference type="SUPFAM" id="SSF56112">
    <property type="entry name" value="Protein kinase-like (PK-like)"/>
    <property type="match status" value="1"/>
</dbReference>
<evidence type="ECO:0000313" key="1">
    <source>
        <dbReference type="EMBL" id="SDP75765.1"/>
    </source>
</evidence>
<keyword evidence="2" id="KW-1185">Reference proteome</keyword>
<protein>
    <submittedName>
        <fullName evidence="1">Lipopolysaccharide kinase (Kdo/WaaP) family protein</fullName>
    </submittedName>
</protein>
<reference evidence="2" key="1">
    <citation type="submission" date="2016-10" db="EMBL/GenBank/DDBJ databases">
        <authorList>
            <person name="Varghese N."/>
            <person name="Submissions S."/>
        </authorList>
    </citation>
    <scope>NUCLEOTIDE SEQUENCE [LARGE SCALE GENOMIC DNA]</scope>
    <source>
        <strain evidence="2">JCM 18416</strain>
    </source>
</reference>
<dbReference type="Proteomes" id="UP000199460">
    <property type="component" value="Unassembled WGS sequence"/>
</dbReference>
<name>A0A1H0VC13_9GAMM</name>
<dbReference type="GeneID" id="300931728"/>
<dbReference type="RefSeq" id="WP_090430365.1">
    <property type="nucleotide sequence ID" value="NZ_FNJJ01000005.1"/>
</dbReference>
<evidence type="ECO:0000313" key="2">
    <source>
        <dbReference type="Proteomes" id="UP000199460"/>
    </source>
</evidence>
<keyword evidence="1" id="KW-0808">Transferase</keyword>
<dbReference type="AlphaFoldDB" id="A0A1H0VC13"/>
<dbReference type="InterPro" id="IPR011009">
    <property type="entry name" value="Kinase-like_dom_sf"/>
</dbReference>
<dbReference type="OrthoDB" id="8534453at2"/>
<accession>A0A1H0VC13</accession>
<keyword evidence="1" id="KW-0418">Kinase</keyword>
<dbReference type="Gene3D" id="1.10.510.10">
    <property type="entry name" value="Transferase(Phosphotransferase) domain 1"/>
    <property type="match status" value="1"/>
</dbReference>
<organism evidence="1 2">
    <name type="scientific">Ectopseudomonas guguanensis</name>
    <dbReference type="NCBI Taxonomy" id="1198456"/>
    <lineage>
        <taxon>Bacteria</taxon>
        <taxon>Pseudomonadati</taxon>
        <taxon>Pseudomonadota</taxon>
        <taxon>Gammaproteobacteria</taxon>
        <taxon>Pseudomonadales</taxon>
        <taxon>Pseudomonadaceae</taxon>
        <taxon>Ectopseudomonas</taxon>
    </lineage>
</organism>
<sequence>MITPIAQTLSPAAFDQLVANARSIEEDSYGPKVYQFENGDYLKLFRRKRLLSSALLTPYSVRFWRNAVRLKELGIPTITPLQLFKLPKAGWTAVRYQALAGTTLKSVYERDRQLSDALLEQLVALFRTLHRKGIYFRSMHLGNIVLTEDEQLGLIDIADLTFQSRALSRNKASRNLAHFERYLKHNDLMAEFPFEKLCTRVLAR</sequence>
<dbReference type="EMBL" id="FNJJ01000005">
    <property type="protein sequence ID" value="SDP75765.1"/>
    <property type="molecule type" value="Genomic_DNA"/>
</dbReference>
<proteinExistence type="predicted"/>